<dbReference type="EMBL" id="LBPI01000002">
    <property type="protein sequence ID" value="KKP55339.1"/>
    <property type="molecule type" value="Genomic_DNA"/>
</dbReference>
<comment type="caution">
    <text evidence="1">The sequence shown here is derived from an EMBL/GenBank/DDBJ whole genome shotgun (WGS) entry which is preliminary data.</text>
</comment>
<gene>
    <name evidence="1" type="ORF">UR47_C0002G0056</name>
</gene>
<dbReference type="AlphaFoldDB" id="A0A0G0AEY5"/>
<evidence type="ECO:0000313" key="1">
    <source>
        <dbReference type="EMBL" id="KKP55339.1"/>
    </source>
</evidence>
<evidence type="ECO:0000313" key="2">
    <source>
        <dbReference type="Proteomes" id="UP000034488"/>
    </source>
</evidence>
<protein>
    <submittedName>
        <fullName evidence="1">Uncharacterized protein</fullName>
    </submittedName>
</protein>
<proteinExistence type="predicted"/>
<organism evidence="1 2">
    <name type="scientific">candidate division WS6 bacterium GW2011_GWB1_33_6</name>
    <dbReference type="NCBI Taxonomy" id="1619088"/>
    <lineage>
        <taxon>Bacteria</taxon>
        <taxon>Candidatus Dojkabacteria</taxon>
    </lineage>
</organism>
<dbReference type="Proteomes" id="UP000034488">
    <property type="component" value="Unassembled WGS sequence"/>
</dbReference>
<accession>A0A0G0AEY5</accession>
<name>A0A0G0AEY5_9BACT</name>
<sequence>MELIEGYFKDISSSKLLAFLESSNPQENDSPQYYEDLAEVVHSADYIPSENLRLKRGVVEQGTNRYLSAEIEVIGSNTQYIFFNRAVDKDRCTQVIAKIVEFDLSPEVLLFVQSDCNNSESSLLKTNQVVVESKLLEAEYIAFFVDGEWYKHKERNNGRELAIPDINTEKDLEVIF</sequence>
<reference evidence="1 2" key="1">
    <citation type="journal article" date="2015" name="Nature">
        <title>rRNA introns, odd ribosomes, and small enigmatic genomes across a large radiation of phyla.</title>
        <authorList>
            <person name="Brown C.T."/>
            <person name="Hug L.A."/>
            <person name="Thomas B.C."/>
            <person name="Sharon I."/>
            <person name="Castelle C.J."/>
            <person name="Singh A."/>
            <person name="Wilkins M.J."/>
            <person name="Williams K.H."/>
            <person name="Banfield J.F."/>
        </authorList>
    </citation>
    <scope>NUCLEOTIDE SEQUENCE [LARGE SCALE GENOMIC DNA]</scope>
</reference>